<dbReference type="EMBL" id="RWJN01000023">
    <property type="protein sequence ID" value="TCD70296.1"/>
    <property type="molecule type" value="Genomic_DNA"/>
</dbReference>
<name>A0A4R0RR81_9APHY</name>
<organism evidence="1 2">
    <name type="scientific">Steccherinum ochraceum</name>
    <dbReference type="NCBI Taxonomy" id="92696"/>
    <lineage>
        <taxon>Eukaryota</taxon>
        <taxon>Fungi</taxon>
        <taxon>Dikarya</taxon>
        <taxon>Basidiomycota</taxon>
        <taxon>Agaricomycotina</taxon>
        <taxon>Agaricomycetes</taxon>
        <taxon>Polyporales</taxon>
        <taxon>Steccherinaceae</taxon>
        <taxon>Steccherinum</taxon>
    </lineage>
</organism>
<proteinExistence type="predicted"/>
<protein>
    <submittedName>
        <fullName evidence="1">Uncharacterized protein</fullName>
    </submittedName>
</protein>
<comment type="caution">
    <text evidence="1">The sequence shown here is derived from an EMBL/GenBank/DDBJ whole genome shotgun (WGS) entry which is preliminary data.</text>
</comment>
<evidence type="ECO:0000313" key="1">
    <source>
        <dbReference type="EMBL" id="TCD70296.1"/>
    </source>
</evidence>
<accession>A0A4R0RR81</accession>
<gene>
    <name evidence="1" type="ORF">EIP91_003925</name>
</gene>
<evidence type="ECO:0000313" key="2">
    <source>
        <dbReference type="Proteomes" id="UP000292702"/>
    </source>
</evidence>
<sequence length="208" mass="22989">MSLNSECTEEARRGRSVVGPARIPDLRAYVRNGSRLGAASSFDGLERVLGPPYALLYPRTHIQKLDILAIIARFCSAFCVGITELLACYPRMATDLQTTFLRTVLINSFGQSFGFGRQPARPGRQPDREDQELNLTRNSFVAIFLRYVARFGCKNWTWILASTGILSNSAINLPLVCIPTPPASTITEAKYCIGFKPTSNLRRPDASA</sequence>
<reference evidence="1 2" key="1">
    <citation type="submission" date="2018-11" db="EMBL/GenBank/DDBJ databases">
        <title>Genome assembly of Steccherinum ochraceum LE-BIN_3174, the white-rot fungus of the Steccherinaceae family (The Residual Polyporoid clade, Polyporales, Basidiomycota).</title>
        <authorList>
            <person name="Fedorova T.V."/>
            <person name="Glazunova O.A."/>
            <person name="Landesman E.O."/>
            <person name="Moiseenko K.V."/>
            <person name="Psurtseva N.V."/>
            <person name="Savinova O.S."/>
            <person name="Shakhova N.V."/>
            <person name="Tyazhelova T.V."/>
            <person name="Vasina D.V."/>
        </authorList>
    </citation>
    <scope>NUCLEOTIDE SEQUENCE [LARGE SCALE GENOMIC DNA]</scope>
    <source>
        <strain evidence="1 2">LE-BIN_3174</strain>
    </source>
</reference>
<dbReference type="AlphaFoldDB" id="A0A4R0RR81"/>
<keyword evidence="2" id="KW-1185">Reference proteome</keyword>
<dbReference type="Proteomes" id="UP000292702">
    <property type="component" value="Unassembled WGS sequence"/>
</dbReference>